<dbReference type="EMBL" id="PUJY01000069">
    <property type="protein sequence ID" value="TDB45243.1"/>
    <property type="molecule type" value="Genomic_DNA"/>
</dbReference>
<protein>
    <submittedName>
        <fullName evidence="1">Uncharacterized protein</fullName>
    </submittedName>
</protein>
<gene>
    <name evidence="1" type="ORF">C5467_22240</name>
</gene>
<sequence length="148" mass="16951">MTDRNDHNLKKIIALSLATGAGYFSYSPEIGFNRYKFSEEAILVTNKEIDLYRDCSRDDGWDSGVENICWGIIIQKTTKSNKKDYILSDIDTRFIYNKIQSDAVNNFALNILEEIKIYENHSNDNKLIDGLRLSAVLAKIYANQLNDS</sequence>
<accession>A0A4R4IWF6</accession>
<dbReference type="Proteomes" id="UP000295598">
    <property type="component" value="Unassembled WGS sequence"/>
</dbReference>
<dbReference type="RefSeq" id="WP_132356194.1">
    <property type="nucleotide sequence ID" value="NZ_CAWOJO010000069.1"/>
</dbReference>
<dbReference type="AlphaFoldDB" id="A0A4R4IWF6"/>
<evidence type="ECO:0000313" key="1">
    <source>
        <dbReference type="EMBL" id="TDB45243.1"/>
    </source>
</evidence>
<evidence type="ECO:0000313" key="2">
    <source>
        <dbReference type="Proteomes" id="UP000295598"/>
    </source>
</evidence>
<proteinExistence type="predicted"/>
<comment type="caution">
    <text evidence="1">The sequence shown here is derived from an EMBL/GenBank/DDBJ whole genome shotgun (WGS) entry which is preliminary data.</text>
</comment>
<reference evidence="1 2" key="1">
    <citation type="journal article" date="2019" name="Int. J. Syst. Evol. Microbiol.">
        <title>Photorhabdus khanii subsp. guanajuatensis subsp. nov., isolated from Heterorhabditis atacamensis, and Photorhabdus luminescens subsp. mexicana subsp. nov., isolated from Heterorhabditis mexicana entomopathogenic nematodes.</title>
        <authorList>
            <person name="Machado R.A.R."/>
            <person name="Bruno P."/>
            <person name="Arce C.C.M."/>
            <person name="Liechti N."/>
            <person name="Kohler A."/>
            <person name="Bernal J."/>
            <person name="Bruggmann R."/>
            <person name="Turlings T.C.J."/>
        </authorList>
    </citation>
    <scope>NUCLEOTIDE SEQUENCE [LARGE SCALE GENOMIC DNA]</scope>
    <source>
        <strain evidence="1 2">MEX20-17</strain>
    </source>
</reference>
<name>A0A4R4IWF6_9GAMM</name>
<organism evidence="1 2">
    <name type="scientific">Photorhabdus khanii subsp. guanajuatensis</name>
    <dbReference type="NCBI Taxonomy" id="2100166"/>
    <lineage>
        <taxon>Bacteria</taxon>
        <taxon>Pseudomonadati</taxon>
        <taxon>Pseudomonadota</taxon>
        <taxon>Gammaproteobacteria</taxon>
        <taxon>Enterobacterales</taxon>
        <taxon>Morganellaceae</taxon>
        <taxon>Photorhabdus</taxon>
    </lineage>
</organism>